<dbReference type="EMBL" id="CP032549">
    <property type="protein sequence ID" value="QIV86419.1"/>
    <property type="molecule type" value="Genomic_DNA"/>
</dbReference>
<evidence type="ECO:0000256" key="2">
    <source>
        <dbReference type="SAM" id="Phobius"/>
    </source>
</evidence>
<feature type="compositionally biased region" description="Pro residues" evidence="1">
    <location>
        <begin position="370"/>
        <end position="379"/>
    </location>
</feature>
<dbReference type="PANTHER" id="PTHR36435">
    <property type="entry name" value="SLR1288 PROTEIN"/>
    <property type="match status" value="1"/>
</dbReference>
<feature type="transmembrane region" description="Helical" evidence="2">
    <location>
        <begin position="287"/>
        <end position="306"/>
    </location>
</feature>
<dbReference type="GO" id="GO:0008237">
    <property type="term" value="F:metallopeptidase activity"/>
    <property type="evidence" value="ECO:0007669"/>
    <property type="project" value="UniProtKB-KW"/>
</dbReference>
<dbReference type="GO" id="GO:0080120">
    <property type="term" value="P:CAAX-box protein maturation"/>
    <property type="evidence" value="ECO:0007669"/>
    <property type="project" value="UniProtKB-ARBA"/>
</dbReference>
<dbReference type="PANTHER" id="PTHR36435:SF1">
    <property type="entry name" value="CAAX AMINO TERMINAL PROTEASE FAMILY PROTEIN"/>
    <property type="match status" value="1"/>
</dbReference>
<dbReference type="InterPro" id="IPR052710">
    <property type="entry name" value="CAAX_protease"/>
</dbReference>
<reference evidence="4 5" key="1">
    <citation type="submission" date="2018-09" db="EMBL/GenBank/DDBJ databases">
        <title>Glutamicibacter mishrai S5-52T (LMG 29155T = KCTC 39846T).</title>
        <authorList>
            <person name="Das S.K."/>
        </authorList>
    </citation>
    <scope>NUCLEOTIDE SEQUENCE [LARGE SCALE GENOMIC DNA]</scope>
    <source>
        <strain evidence="4 5">S5-52</strain>
    </source>
</reference>
<keyword evidence="4" id="KW-0482">Metalloprotease</keyword>
<dbReference type="GO" id="GO:0004175">
    <property type="term" value="F:endopeptidase activity"/>
    <property type="evidence" value="ECO:0007669"/>
    <property type="project" value="UniProtKB-ARBA"/>
</dbReference>
<dbReference type="Pfam" id="PF02517">
    <property type="entry name" value="Rce1-like"/>
    <property type="match status" value="1"/>
</dbReference>
<feature type="domain" description="CAAX prenyl protease 2/Lysostaphin resistance protein A-like" evidence="3">
    <location>
        <begin position="179"/>
        <end position="269"/>
    </location>
</feature>
<dbReference type="RefSeq" id="WP_172511377.1">
    <property type="nucleotide sequence ID" value="NZ_CP032549.1"/>
</dbReference>
<evidence type="ECO:0000259" key="3">
    <source>
        <dbReference type="Pfam" id="PF02517"/>
    </source>
</evidence>
<feature type="transmembrane region" description="Helical" evidence="2">
    <location>
        <begin position="178"/>
        <end position="198"/>
    </location>
</feature>
<keyword evidence="2" id="KW-1133">Transmembrane helix</keyword>
<feature type="region of interest" description="Disordered" evidence="1">
    <location>
        <begin position="345"/>
        <end position="390"/>
    </location>
</feature>
<organism evidence="4 5">
    <name type="scientific">Glutamicibacter mishrai</name>
    <dbReference type="NCBI Taxonomy" id="1775880"/>
    <lineage>
        <taxon>Bacteria</taxon>
        <taxon>Bacillati</taxon>
        <taxon>Actinomycetota</taxon>
        <taxon>Actinomycetes</taxon>
        <taxon>Micrococcales</taxon>
        <taxon>Micrococcaceae</taxon>
        <taxon>Glutamicibacter</taxon>
    </lineage>
</organism>
<keyword evidence="4" id="KW-0378">Hydrolase</keyword>
<keyword evidence="2" id="KW-0812">Transmembrane</keyword>
<dbReference type="GO" id="GO:0006508">
    <property type="term" value="P:proteolysis"/>
    <property type="evidence" value="ECO:0007669"/>
    <property type="project" value="UniProtKB-KW"/>
</dbReference>
<evidence type="ECO:0000313" key="4">
    <source>
        <dbReference type="EMBL" id="QIV86419.1"/>
    </source>
</evidence>
<accession>A0A6H0SJ13</accession>
<keyword evidence="4" id="KW-0645">Protease</keyword>
<dbReference type="InterPro" id="IPR003675">
    <property type="entry name" value="Rce1/LyrA-like_dom"/>
</dbReference>
<keyword evidence="2" id="KW-0472">Membrane</keyword>
<name>A0A6H0SJ13_9MICC</name>
<dbReference type="Proteomes" id="UP000502331">
    <property type="component" value="Chromosome"/>
</dbReference>
<feature type="transmembrane region" description="Helical" evidence="2">
    <location>
        <begin position="34"/>
        <end position="65"/>
    </location>
</feature>
<protein>
    <submittedName>
        <fullName evidence="4">CPBP family intramembrane metalloprotease</fullName>
    </submittedName>
</protein>
<feature type="transmembrane region" description="Helical" evidence="2">
    <location>
        <begin position="136"/>
        <end position="158"/>
    </location>
</feature>
<evidence type="ECO:0000256" key="1">
    <source>
        <dbReference type="SAM" id="MobiDB-lite"/>
    </source>
</evidence>
<gene>
    <name evidence="4" type="ORF">D3791_04345</name>
</gene>
<dbReference type="AlphaFoldDB" id="A0A6H0SJ13"/>
<feature type="transmembrane region" description="Helical" evidence="2">
    <location>
        <begin position="210"/>
        <end position="227"/>
    </location>
</feature>
<feature type="transmembrane region" description="Helical" evidence="2">
    <location>
        <begin position="95"/>
        <end position="116"/>
    </location>
</feature>
<feature type="compositionally biased region" description="Pro residues" evidence="1">
    <location>
        <begin position="350"/>
        <end position="359"/>
    </location>
</feature>
<evidence type="ECO:0000313" key="5">
    <source>
        <dbReference type="Proteomes" id="UP000502331"/>
    </source>
</evidence>
<proteinExistence type="predicted"/>
<keyword evidence="5" id="KW-1185">Reference proteome</keyword>
<sequence>MSLPHYLPPPAPRADQEQSFAFHRLMRRNHNYRWWRPLAFAGTGLGFFVASFIVVMLMIFVVAMLNPATWAADASGSPDSVLTEAELDMASPIDFSITMASLIIMIPAVYLAYLLLGSKPVGQLVSVAGRLRWRWFGLAIGASALLFAAYFALSFALSAAGIGEPTDAAPIKPPADPLFFALLVILLTPFQCAAEELVFRGALMQIIGSWLKHPLFAILLPVPLFTFGHLYDVYGLLDVTAFAIAAGYLAWRTGGLEAPMAMHIINNTFLFLLGAMGQIDLNATESGPMSLVFSVVFTALLTFVLVKLADKNNVARTAGPTPAAAQPPLLQPWPMAHPVYHQNQAHWAPPMDPSAPPASAPYSQDFPPANGHPPAPPVDSTPNAGDNHDR</sequence>
<feature type="transmembrane region" description="Helical" evidence="2">
    <location>
        <begin position="263"/>
        <end position="281"/>
    </location>
</feature>
<feature type="transmembrane region" description="Helical" evidence="2">
    <location>
        <begin position="233"/>
        <end position="251"/>
    </location>
</feature>